<dbReference type="PANTHER" id="PTHR46091">
    <property type="entry name" value="BLR7054 PROTEIN"/>
    <property type="match status" value="1"/>
</dbReference>
<dbReference type="InterPro" id="IPR052206">
    <property type="entry name" value="Retinol_saturase"/>
</dbReference>
<keyword evidence="5" id="KW-0520">NAD</keyword>
<evidence type="ECO:0000259" key="6">
    <source>
        <dbReference type="Pfam" id="PF01593"/>
    </source>
</evidence>
<sequence length="489" mass="53705">MKQVHTDLDVIIIGSGLGGLTAGALLAKAGMKVSVLEQHYVVGGCAQSFRRGAFLFDAGIHLIGGCEPGGIIHSLYEELGLSGDIEFLEVNPMFHLKLGTRHYEIPANLDQLSALMGKWFPADKKVIEETIAEIKQLGTIILHDQFQQEPHVLQRLMEVTQLSFAQYLHGRFSHPHATLVLGALHPYGGVPTNQLGTPFMMAMMASYHHGAYYPRGGSQTMANLLRDYIESKGGIVQLNKKVAKILFDGKRVTGVLDHKGNCYQADTVISNADVRTTLIDLLGAEHLPSTYLQNMNQMMPSHSAVILYGAVSNHDTRSLPHELFLFPDRELETEAQYLYDPLNPETDPCILVCCPSSVDPGLAPDGYAIVTFMSLCSASHLENARTQLGKEAIERHYVALVEKKLPGIQEKLVFQEFATPKTVERYTSNHNGAIYGWMKSATQPWTDNMGPATPIEGLYLAGHWTPNTHGVIGAVKSGKITASHILQSR</sequence>
<evidence type="ECO:0000256" key="4">
    <source>
        <dbReference type="ARBA" id="ARBA00022857"/>
    </source>
</evidence>
<keyword evidence="3" id="KW-0274">FAD</keyword>
<dbReference type="SUPFAM" id="SSF51905">
    <property type="entry name" value="FAD/NAD(P)-binding domain"/>
    <property type="match status" value="1"/>
</dbReference>
<keyword evidence="1" id="KW-0285">Flavoprotein</keyword>
<dbReference type="Pfam" id="PF01593">
    <property type="entry name" value="Amino_oxidase"/>
    <property type="match status" value="1"/>
</dbReference>
<comment type="caution">
    <text evidence="7">The sequence shown here is derived from an EMBL/GenBank/DDBJ whole genome shotgun (WGS) entry which is preliminary data.</text>
</comment>
<reference evidence="7" key="1">
    <citation type="submission" date="2017-05" db="EMBL/GenBank/DDBJ databases">
        <authorList>
            <person name="Varghese N."/>
            <person name="Submissions S."/>
        </authorList>
    </citation>
    <scope>NUCLEOTIDE SEQUENCE</scope>
    <source>
        <strain evidence="7">DSM 45262</strain>
    </source>
</reference>
<proteinExistence type="predicted"/>
<feature type="domain" description="Amine oxidase" evidence="6">
    <location>
        <begin position="17"/>
        <end position="486"/>
    </location>
</feature>
<dbReference type="GO" id="GO:0016491">
    <property type="term" value="F:oxidoreductase activity"/>
    <property type="evidence" value="ECO:0007669"/>
    <property type="project" value="InterPro"/>
</dbReference>
<dbReference type="PANTHER" id="PTHR46091:SF3">
    <property type="entry name" value="AMINE OXIDASE DOMAIN-CONTAINING PROTEIN"/>
    <property type="match status" value="1"/>
</dbReference>
<protein>
    <submittedName>
        <fullName evidence="7">Prolycopene isomerase</fullName>
    </submittedName>
</protein>
<evidence type="ECO:0000256" key="5">
    <source>
        <dbReference type="ARBA" id="ARBA00023027"/>
    </source>
</evidence>
<evidence type="ECO:0000256" key="1">
    <source>
        <dbReference type="ARBA" id="ARBA00022630"/>
    </source>
</evidence>
<evidence type="ECO:0000313" key="8">
    <source>
        <dbReference type="Proteomes" id="UP001157946"/>
    </source>
</evidence>
<dbReference type="InterPro" id="IPR036188">
    <property type="entry name" value="FAD/NAD-bd_sf"/>
</dbReference>
<keyword evidence="8" id="KW-1185">Reference proteome</keyword>
<dbReference type="RefSeq" id="WP_284724622.1">
    <property type="nucleotide sequence ID" value="NZ_FXTU01000010.1"/>
</dbReference>
<keyword evidence="2" id="KW-0732">Signal</keyword>
<dbReference type="EMBL" id="FXTU01000010">
    <property type="protein sequence ID" value="SMP33674.1"/>
    <property type="molecule type" value="Genomic_DNA"/>
</dbReference>
<dbReference type="AlphaFoldDB" id="A0AA45WRZ4"/>
<accession>A0AA45WRZ4</accession>
<dbReference type="Gene3D" id="3.50.50.60">
    <property type="entry name" value="FAD/NAD(P)-binding domain"/>
    <property type="match status" value="2"/>
</dbReference>
<name>A0AA45WRZ4_9BACL</name>
<evidence type="ECO:0000313" key="7">
    <source>
        <dbReference type="EMBL" id="SMP33674.1"/>
    </source>
</evidence>
<gene>
    <name evidence="7" type="ORF">SAMN06265361_11010</name>
</gene>
<keyword evidence="7" id="KW-0413">Isomerase</keyword>
<organism evidence="7 8">
    <name type="scientific">Laceyella tengchongensis</name>
    <dbReference type="NCBI Taxonomy" id="574699"/>
    <lineage>
        <taxon>Bacteria</taxon>
        <taxon>Bacillati</taxon>
        <taxon>Bacillota</taxon>
        <taxon>Bacilli</taxon>
        <taxon>Bacillales</taxon>
        <taxon>Thermoactinomycetaceae</taxon>
        <taxon>Laceyella</taxon>
    </lineage>
</organism>
<keyword evidence="4" id="KW-0521">NADP</keyword>
<dbReference type="GO" id="GO:0016853">
    <property type="term" value="F:isomerase activity"/>
    <property type="evidence" value="ECO:0007669"/>
    <property type="project" value="UniProtKB-KW"/>
</dbReference>
<evidence type="ECO:0000256" key="2">
    <source>
        <dbReference type="ARBA" id="ARBA00022729"/>
    </source>
</evidence>
<dbReference type="Proteomes" id="UP001157946">
    <property type="component" value="Unassembled WGS sequence"/>
</dbReference>
<dbReference type="InterPro" id="IPR002937">
    <property type="entry name" value="Amino_oxidase"/>
</dbReference>
<evidence type="ECO:0000256" key="3">
    <source>
        <dbReference type="ARBA" id="ARBA00022827"/>
    </source>
</evidence>